<proteinExistence type="predicted"/>
<dbReference type="RefSeq" id="WP_368376812.1">
    <property type="nucleotide sequence ID" value="NZ_JBFRYB010000001.1"/>
</dbReference>
<evidence type="ECO:0000259" key="1">
    <source>
        <dbReference type="Pfam" id="PF09995"/>
    </source>
</evidence>
<feature type="domain" description="ER-bound oxygenase mpaB/mpaB'/Rubber oxygenase catalytic" evidence="1">
    <location>
        <begin position="145"/>
        <end position="325"/>
    </location>
</feature>
<accession>A0ABV3TYP4</accession>
<organism evidence="2 3">
    <name type="scientific">Zhongshania arctica</name>
    <dbReference type="NCBI Taxonomy" id="3238302"/>
    <lineage>
        <taxon>Bacteria</taxon>
        <taxon>Pseudomonadati</taxon>
        <taxon>Pseudomonadota</taxon>
        <taxon>Gammaproteobacteria</taxon>
        <taxon>Cellvibrionales</taxon>
        <taxon>Spongiibacteraceae</taxon>
        <taxon>Zhongshania</taxon>
    </lineage>
</organism>
<dbReference type="Pfam" id="PF09995">
    <property type="entry name" value="MPAB_Lcp_cat"/>
    <property type="match status" value="1"/>
</dbReference>
<dbReference type="Proteomes" id="UP001557484">
    <property type="component" value="Unassembled WGS sequence"/>
</dbReference>
<gene>
    <name evidence="2" type="ORF">AB4875_14700</name>
</gene>
<protein>
    <submittedName>
        <fullName evidence="2">Oxygenase MpaB family protein</fullName>
    </submittedName>
</protein>
<sequence>MANSSSATQQKDANPAPVKKLARLNFNSHLNDELVEQTFGTEILREARARLETTEFQEMLNRLFQTGDVTSDTLAKKMRDPKVKSDYQTAISKGLDAVDEPCEELINFMNHAVNIPSFFDRELIEVGAEVFLTRFNPLTFFAFGWPCAGLQGASVGIAAAAWMTNQPPEAMSLMDNIKRDAAYPRLVVRFLETFRWFTEVAQPGAGQLYSNAFEANCRVRMIHSHVRNSVKVDQANWKFTPPLGWNTDELGTPLSAAEGSIVVTTLATAIMLAKRKLSMQVSQREMDGLFQFTSYLNYMQGVPEELLFDNAHDTSVYFAAYLMSMDPNCYKDAVDATYYGIQNLHLEKSLFPDSKVTQILMSGLLQASWQEIYGNRHQEFYKTQKPALWAKTLFRSVKIGAKGVNMASKYSPFLKRKLNDSGLALWNDLFPNAEKKIKQHYKSVTNGTELA</sequence>
<evidence type="ECO:0000313" key="2">
    <source>
        <dbReference type="EMBL" id="MEX1666742.1"/>
    </source>
</evidence>
<comment type="caution">
    <text evidence="2">The sequence shown here is derived from an EMBL/GenBank/DDBJ whole genome shotgun (WGS) entry which is preliminary data.</text>
</comment>
<name>A0ABV3TYP4_9GAMM</name>
<dbReference type="EMBL" id="JBFRYB010000001">
    <property type="protein sequence ID" value="MEX1666742.1"/>
    <property type="molecule type" value="Genomic_DNA"/>
</dbReference>
<dbReference type="InterPro" id="IPR018713">
    <property type="entry name" value="MPAB/Lcp_cat_dom"/>
</dbReference>
<evidence type="ECO:0000313" key="3">
    <source>
        <dbReference type="Proteomes" id="UP001557484"/>
    </source>
</evidence>
<reference evidence="2 3" key="1">
    <citation type="journal article" date="2011" name="Int. J. Syst. Evol. Microbiol.">
        <title>Zhongshania antarctica gen. nov., sp. nov. and Zhongshania guokunii sp. nov., gammaproteobacteria respectively isolated from coastal attached (fast) ice and surface seawater of the Antarctic.</title>
        <authorList>
            <person name="Li H.J."/>
            <person name="Zhang X.Y."/>
            <person name="Chen C.X."/>
            <person name="Zhang Y.J."/>
            <person name="Gao Z.M."/>
            <person name="Yu Y."/>
            <person name="Chen X.L."/>
            <person name="Chen B."/>
            <person name="Zhang Y.Z."/>
        </authorList>
    </citation>
    <scope>NUCLEOTIDE SEQUENCE [LARGE SCALE GENOMIC DNA]</scope>
    <source>
        <strain evidence="2 3">R06B22</strain>
    </source>
</reference>
<keyword evidence="3" id="KW-1185">Reference proteome</keyword>